<evidence type="ECO:0000256" key="1">
    <source>
        <dbReference type="SAM" id="MobiDB-lite"/>
    </source>
</evidence>
<feature type="region of interest" description="Disordered" evidence="1">
    <location>
        <begin position="236"/>
        <end position="255"/>
    </location>
</feature>
<dbReference type="Proteomes" id="UP000283003">
    <property type="component" value="Unassembled WGS sequence"/>
</dbReference>
<dbReference type="InterPro" id="IPR011050">
    <property type="entry name" value="Pectin_lyase_fold/virulence"/>
</dbReference>
<sequence length="745" mass="80090">MSGADIVARGLAARALADGPVTFADLARRNVPASTSRVETSGHDRPGVGAGTYVCDTLCTADLLSTHPLFVARTAGGRIFRLLGDGNGLTVEQGGAAGDGTTNDRVAIQSAIDYAAAVGIAEVRFGAGKYMVFARPRTSPISAQFAPDGHPLVITSSVVLRGIGLQRSIIDFMGPNGENPDDWFQLVPTTGDAGAALGVWRGGGIFVLGDIAWAGAPETLSVDRLEMHRLVLRGNRSRTPTSGWPSGHWPADPATGDGWDDTDRAFWMQDTHVGDIALFDCEMTGWRGEIYYGAALTQRSLHVERCRFTHTNGNAFNPGTNCPLIARDCEFGDAFQAHEDTGKYLAHYSACRWFDAQAMIFGSGPANGLLHNYLYPTRSETDNPPLTLLDMCRIDNVEAAYVGCWTRGRIKTVDTTVHLSTFMHSELRDIELEVDTWLDRKNAIEPLTISGPDSLTAQVGGAPAGTYQKAPRNIRVTVRAMLTELARRQNRQWYPASWSGYVHHSVAIVMEDCAFAFAPLGAGTQVAMPLMEMRNFRHGDTDNNPVNGARYSGDISATTKLTPAGPELCYSFTGGPHTITLAATPAGGAEYGYAHGQKLRIYSVSDAAASGQGLMFLKDEPYSGMRLREDRLLSRVSDCLELRFNKHYNAWEEVSFRTNAPSRFRAKLSGVAIPAIAANQGTTLTQPLANALPGDQVTVGFSALPATLMASAMVVTAGEVRISLYNIGATGTTATTSTVTVRAER</sequence>
<dbReference type="OrthoDB" id="501735at2"/>
<dbReference type="EMBL" id="RXOL01000002">
    <property type="protein sequence ID" value="RVQ67584.1"/>
    <property type="molecule type" value="Genomic_DNA"/>
</dbReference>
<dbReference type="AlphaFoldDB" id="A0A437GY18"/>
<accession>A0A437GY18</accession>
<keyword evidence="3" id="KW-1185">Reference proteome</keyword>
<comment type="caution">
    <text evidence="2">The sequence shown here is derived from an EMBL/GenBank/DDBJ whole genome shotgun (WGS) entry which is preliminary data.</text>
</comment>
<name>A0A437GY18_9SPHN</name>
<evidence type="ECO:0000313" key="3">
    <source>
        <dbReference type="Proteomes" id="UP000283003"/>
    </source>
</evidence>
<reference evidence="2 3" key="1">
    <citation type="submission" date="2018-12" db="EMBL/GenBank/DDBJ databases">
        <title>Croceicoccus ponticola sp. nov., a lipolytic bacterium isolated from seawater.</title>
        <authorList>
            <person name="Yoon J.-H."/>
        </authorList>
    </citation>
    <scope>NUCLEOTIDE SEQUENCE [LARGE SCALE GENOMIC DNA]</scope>
    <source>
        <strain evidence="2 3">GM-16</strain>
    </source>
</reference>
<protein>
    <recommendedName>
        <fullName evidence="4">Pectate lyase superfamily protein domain-containing protein</fullName>
    </recommendedName>
</protein>
<dbReference type="RefSeq" id="WP_127612092.1">
    <property type="nucleotide sequence ID" value="NZ_RXOL01000002.1"/>
</dbReference>
<dbReference type="SUPFAM" id="SSF51126">
    <property type="entry name" value="Pectin lyase-like"/>
    <property type="match status" value="1"/>
</dbReference>
<dbReference type="InterPro" id="IPR012334">
    <property type="entry name" value="Pectin_lyas_fold"/>
</dbReference>
<dbReference type="Gene3D" id="2.160.20.10">
    <property type="entry name" value="Single-stranded right-handed beta-helix, Pectin lyase-like"/>
    <property type="match status" value="1"/>
</dbReference>
<organism evidence="2 3">
    <name type="scientific">Croceicoccus ponticola</name>
    <dbReference type="NCBI Taxonomy" id="2217664"/>
    <lineage>
        <taxon>Bacteria</taxon>
        <taxon>Pseudomonadati</taxon>
        <taxon>Pseudomonadota</taxon>
        <taxon>Alphaproteobacteria</taxon>
        <taxon>Sphingomonadales</taxon>
        <taxon>Erythrobacteraceae</taxon>
        <taxon>Croceicoccus</taxon>
    </lineage>
</organism>
<evidence type="ECO:0000313" key="2">
    <source>
        <dbReference type="EMBL" id="RVQ67584.1"/>
    </source>
</evidence>
<evidence type="ECO:0008006" key="4">
    <source>
        <dbReference type="Google" id="ProtNLM"/>
    </source>
</evidence>
<proteinExistence type="predicted"/>
<gene>
    <name evidence="2" type="ORF">EKN06_06450</name>
</gene>